<proteinExistence type="predicted"/>
<evidence type="ECO:0000313" key="1">
    <source>
        <dbReference type="EMBL" id="KKM13681.1"/>
    </source>
</evidence>
<name>A0A0F9HE46_9ZZZZ</name>
<dbReference type="EMBL" id="LAZR01015327">
    <property type="protein sequence ID" value="KKM13681.1"/>
    <property type="molecule type" value="Genomic_DNA"/>
</dbReference>
<protein>
    <submittedName>
        <fullName evidence="1">Uncharacterized protein</fullName>
    </submittedName>
</protein>
<sequence>MLIQLKSQAEKNLIIVGLHAIELVLTHKGEAIAFPVEEFEKVLAYGVDSPVKVDEIQNIAWRLTSDIITCGECETEFTSPFSSVLCPDCSEQESKNA</sequence>
<reference evidence="1" key="1">
    <citation type="journal article" date="2015" name="Nature">
        <title>Complex archaea that bridge the gap between prokaryotes and eukaryotes.</title>
        <authorList>
            <person name="Spang A."/>
            <person name="Saw J.H."/>
            <person name="Jorgensen S.L."/>
            <person name="Zaremba-Niedzwiedzka K."/>
            <person name="Martijn J."/>
            <person name="Lind A.E."/>
            <person name="van Eijk R."/>
            <person name="Schleper C."/>
            <person name="Guy L."/>
            <person name="Ettema T.J."/>
        </authorList>
    </citation>
    <scope>NUCLEOTIDE SEQUENCE</scope>
</reference>
<dbReference type="AlphaFoldDB" id="A0A0F9HE46"/>
<organism evidence="1">
    <name type="scientific">marine sediment metagenome</name>
    <dbReference type="NCBI Taxonomy" id="412755"/>
    <lineage>
        <taxon>unclassified sequences</taxon>
        <taxon>metagenomes</taxon>
        <taxon>ecological metagenomes</taxon>
    </lineage>
</organism>
<gene>
    <name evidence="1" type="ORF">LCGC14_1713790</name>
</gene>
<comment type="caution">
    <text evidence="1">The sequence shown here is derived from an EMBL/GenBank/DDBJ whole genome shotgun (WGS) entry which is preliminary data.</text>
</comment>
<accession>A0A0F9HE46</accession>